<evidence type="ECO:0000313" key="2">
    <source>
        <dbReference type="Proteomes" id="UP000317484"/>
    </source>
</evidence>
<reference evidence="1 2" key="1">
    <citation type="submission" date="2017-05" db="EMBL/GenBank/DDBJ databases">
        <authorList>
            <person name="Varghese N."/>
            <person name="Submissions S."/>
        </authorList>
    </citation>
    <scope>NUCLEOTIDE SEQUENCE [LARGE SCALE GENOMIC DNA]</scope>
    <source>
        <strain evidence="1 2">DSM 46834</strain>
    </source>
</reference>
<gene>
    <name evidence="1" type="ORF">SAMN06273567_1098</name>
</gene>
<organism evidence="1 2">
    <name type="scientific">Geodermatophilus aquaeductus</name>
    <dbReference type="NCBI Taxonomy" id="1564161"/>
    <lineage>
        <taxon>Bacteria</taxon>
        <taxon>Bacillati</taxon>
        <taxon>Actinomycetota</taxon>
        <taxon>Actinomycetes</taxon>
        <taxon>Geodermatophilales</taxon>
        <taxon>Geodermatophilaceae</taxon>
        <taxon>Geodermatophilus</taxon>
    </lineage>
</organism>
<dbReference type="EMBL" id="FXTJ01000009">
    <property type="protein sequence ID" value="SMO95568.1"/>
    <property type="molecule type" value="Genomic_DNA"/>
</dbReference>
<keyword evidence="2" id="KW-1185">Reference proteome</keyword>
<protein>
    <submittedName>
        <fullName evidence="1">Uncharacterized protein</fullName>
    </submittedName>
</protein>
<proteinExistence type="predicted"/>
<evidence type="ECO:0000313" key="1">
    <source>
        <dbReference type="EMBL" id="SMO95568.1"/>
    </source>
</evidence>
<sequence length="404" mass="43893">MAVSVDVKRLKRALRDDDGPWLLVSASSPGALGDVLASWAAEAEPRLGQLPGLMGVQLLGPLALPDGVFLLRLVTYAEAKRLVAVVTDLSATLEAAGLDARIDVAPKKFSPLGDIPTGHRLTAVSVTLPWRPGMLDRREQRRAANPPATLRAWHRSDLQEEAWAAVVDTALAWCQELRSSATGNRYVVHGLSSLQTAPAQWEATARLALGSASVPVRASVEQWPDEARDVCFEFTPHRVLFQLDEEAFGSAESTVAQVRELIERLTPHITSAFAMRAAHAPTIQTAWLLRGWARTAAPAAPVTQIHALAPMDDRRIIDAFGVMYLGPGFRGLAADPQMYSVEQLGAGRLLTANDPDAWFRPDGQTPQPEVLEAARADIADAIVTYDEYYRAKRSDGQDIPPLLD</sequence>
<dbReference type="Proteomes" id="UP000317484">
    <property type="component" value="Unassembled WGS sequence"/>
</dbReference>
<name>A0A521FH71_9ACTN</name>
<accession>A0A521FH71</accession>
<dbReference type="AlphaFoldDB" id="A0A521FH71"/>